<dbReference type="AlphaFoldDB" id="A0A0D6EMM0"/>
<evidence type="ECO:0000313" key="5">
    <source>
        <dbReference type="Proteomes" id="UP000243876"/>
    </source>
</evidence>
<gene>
    <name evidence="4" type="primary">SPOSA6832_02529</name>
</gene>
<organism evidence="4 5">
    <name type="scientific">Sporidiobolus salmonicolor</name>
    <name type="common">Yeast-like fungus</name>
    <name type="synonym">Sporobolomyces salmonicolor</name>
    <dbReference type="NCBI Taxonomy" id="5005"/>
    <lineage>
        <taxon>Eukaryota</taxon>
        <taxon>Fungi</taxon>
        <taxon>Dikarya</taxon>
        <taxon>Basidiomycota</taxon>
        <taxon>Pucciniomycotina</taxon>
        <taxon>Microbotryomycetes</taxon>
        <taxon>Sporidiobolales</taxon>
        <taxon>Sporidiobolaceae</taxon>
        <taxon>Sporobolomyces</taxon>
    </lineage>
</organism>
<protein>
    <submittedName>
        <fullName evidence="4">SPOSA6832_02529-mRNA-1:cds</fullName>
    </submittedName>
</protein>
<dbReference type="SUPFAM" id="SSF51905">
    <property type="entry name" value="FAD/NAD(P)-binding domain"/>
    <property type="match status" value="1"/>
</dbReference>
<dbReference type="SUPFAM" id="SSF54373">
    <property type="entry name" value="FAD-linked reductases, C-terminal domain"/>
    <property type="match status" value="1"/>
</dbReference>
<keyword evidence="1" id="KW-0285">Flavoprotein</keyword>
<dbReference type="GO" id="GO:0044550">
    <property type="term" value="P:secondary metabolite biosynthetic process"/>
    <property type="evidence" value="ECO:0007669"/>
    <property type="project" value="TreeGrafter"/>
</dbReference>
<evidence type="ECO:0000256" key="3">
    <source>
        <dbReference type="ARBA" id="ARBA00023002"/>
    </source>
</evidence>
<dbReference type="InterPro" id="IPR051104">
    <property type="entry name" value="FAD_monoxygenase"/>
</dbReference>
<dbReference type="PANTHER" id="PTHR46720">
    <property type="entry name" value="HYDROXYLASE, PUTATIVE (AFU_ORTHOLOGUE AFUA_3G01460)-RELATED"/>
    <property type="match status" value="1"/>
</dbReference>
<dbReference type="PANTHER" id="PTHR46720:SF3">
    <property type="entry name" value="FAD-BINDING DOMAIN-CONTAINING PROTEIN-RELATED"/>
    <property type="match status" value="1"/>
</dbReference>
<dbReference type="EMBL" id="CENE01000009">
    <property type="protein sequence ID" value="CEQ40870.1"/>
    <property type="molecule type" value="Genomic_DNA"/>
</dbReference>
<name>A0A0D6EMM0_SPOSA</name>
<reference evidence="5" key="1">
    <citation type="submission" date="2015-02" db="EMBL/GenBank/DDBJ databases">
        <authorList>
            <person name="Gon?alves P."/>
        </authorList>
    </citation>
    <scope>NUCLEOTIDE SEQUENCE [LARGE SCALE GENOMIC DNA]</scope>
</reference>
<dbReference type="PRINTS" id="PR00420">
    <property type="entry name" value="RNGMNOXGNASE"/>
</dbReference>
<sequence length="460" mass="49991">MPHSTRPLHIAVVGGGIGGLALAVGLAKAQRDQTTPTFTFTVYEAAASFQEIGAGVGVGPNAYRTLTALGLGKEFGELAAKHQEQERHALDGVYFSWRQVLPHNVDASAGEDEICQTLREPGHLHATVHRAKFLNIMIAAVPPEVARFHKRLLSYSILNDGQVSLKFLDGTSALADVLVACDGIKSAVRPILLKGLLHDELLKPRFTGTVCYRALLPMAEMAPKLGAKAWYSTMYLGKNKHILTFPIDSGQTLNVVIFVSDRSIPNPTLPEGEAWIKDVSVEEMMAGFECWSEDCLTILKAVKNVKQPQQWRLHELHDLPTHAIGPCASSSAPRICTASTYLRGDQAAATLPHQGQGAAMAIESGYLLSTLLSHPLLTPETAPLALGAFAAQRHSRVTAIKNTSRALGEILEFSDPVILGDPGKLAQDLQGRYKWIWGWEPEEEAQKAKEVLEAELRRSA</sequence>
<keyword evidence="5" id="KW-1185">Reference proteome</keyword>
<evidence type="ECO:0000313" key="4">
    <source>
        <dbReference type="EMBL" id="CEQ40870.1"/>
    </source>
</evidence>
<keyword evidence="2" id="KW-0274">FAD</keyword>
<keyword evidence="3" id="KW-0560">Oxidoreductase</keyword>
<dbReference type="OrthoDB" id="417877at2759"/>
<accession>A0A0D6EMM0</accession>
<proteinExistence type="predicted"/>
<evidence type="ECO:0000256" key="2">
    <source>
        <dbReference type="ARBA" id="ARBA00022827"/>
    </source>
</evidence>
<dbReference type="Proteomes" id="UP000243876">
    <property type="component" value="Unassembled WGS sequence"/>
</dbReference>
<evidence type="ECO:0000256" key="1">
    <source>
        <dbReference type="ARBA" id="ARBA00022630"/>
    </source>
</evidence>
<dbReference type="GO" id="GO:0016491">
    <property type="term" value="F:oxidoreductase activity"/>
    <property type="evidence" value="ECO:0007669"/>
    <property type="project" value="UniProtKB-KW"/>
</dbReference>
<dbReference type="Gene3D" id="3.50.50.60">
    <property type="entry name" value="FAD/NAD(P)-binding domain"/>
    <property type="match status" value="1"/>
</dbReference>
<dbReference type="InterPro" id="IPR036188">
    <property type="entry name" value="FAD/NAD-bd_sf"/>
</dbReference>